<dbReference type="EMBL" id="JAGKQM010000016">
    <property type="protein sequence ID" value="KAH0873867.1"/>
    <property type="molecule type" value="Genomic_DNA"/>
</dbReference>
<keyword evidence="1" id="KW-0812">Transmembrane</keyword>
<feature type="transmembrane region" description="Helical" evidence="1">
    <location>
        <begin position="12"/>
        <end position="34"/>
    </location>
</feature>
<keyword evidence="1" id="KW-0472">Membrane</keyword>
<proteinExistence type="predicted"/>
<feature type="non-terminal residue" evidence="2">
    <location>
        <position position="1"/>
    </location>
</feature>
<dbReference type="Proteomes" id="UP000824890">
    <property type="component" value="Unassembled WGS sequence"/>
</dbReference>
<organism evidence="2 3">
    <name type="scientific">Brassica napus</name>
    <name type="common">Rape</name>
    <dbReference type="NCBI Taxonomy" id="3708"/>
    <lineage>
        <taxon>Eukaryota</taxon>
        <taxon>Viridiplantae</taxon>
        <taxon>Streptophyta</taxon>
        <taxon>Embryophyta</taxon>
        <taxon>Tracheophyta</taxon>
        <taxon>Spermatophyta</taxon>
        <taxon>Magnoliopsida</taxon>
        <taxon>eudicotyledons</taxon>
        <taxon>Gunneridae</taxon>
        <taxon>Pentapetalae</taxon>
        <taxon>rosids</taxon>
        <taxon>malvids</taxon>
        <taxon>Brassicales</taxon>
        <taxon>Brassicaceae</taxon>
        <taxon>Brassiceae</taxon>
        <taxon>Brassica</taxon>
    </lineage>
</organism>
<protein>
    <submittedName>
        <fullName evidence="2">Uncharacterized protein</fullName>
    </submittedName>
</protein>
<accession>A0ABQ7Z0Z3</accession>
<keyword evidence="3" id="KW-1185">Reference proteome</keyword>
<reference evidence="2 3" key="1">
    <citation type="submission" date="2021-05" db="EMBL/GenBank/DDBJ databases">
        <title>Genome Assembly of Synthetic Allotetraploid Brassica napus Reveals Homoeologous Exchanges between Subgenomes.</title>
        <authorList>
            <person name="Davis J.T."/>
        </authorList>
    </citation>
    <scope>NUCLEOTIDE SEQUENCE [LARGE SCALE GENOMIC DNA]</scope>
    <source>
        <strain evidence="3">cv. Da-Ae</strain>
        <tissue evidence="2">Seedling</tissue>
    </source>
</reference>
<keyword evidence="1" id="KW-1133">Transmembrane helix</keyword>
<sequence>DLLRRRQDEIGQVLVLLFYDISRTWIIIALWSSLHHLSWLHEKQLL</sequence>
<evidence type="ECO:0000313" key="3">
    <source>
        <dbReference type="Proteomes" id="UP000824890"/>
    </source>
</evidence>
<evidence type="ECO:0000313" key="2">
    <source>
        <dbReference type="EMBL" id="KAH0873867.1"/>
    </source>
</evidence>
<evidence type="ECO:0000256" key="1">
    <source>
        <dbReference type="SAM" id="Phobius"/>
    </source>
</evidence>
<name>A0ABQ7Z0Z3_BRANA</name>
<gene>
    <name evidence="2" type="ORF">HID58_071229</name>
</gene>
<comment type="caution">
    <text evidence="2">The sequence shown here is derived from an EMBL/GenBank/DDBJ whole genome shotgun (WGS) entry which is preliminary data.</text>
</comment>